<evidence type="ECO:0000313" key="2">
    <source>
        <dbReference type="EMBL" id="KAK9983107.1"/>
    </source>
</evidence>
<protein>
    <submittedName>
        <fullName evidence="2">Uncharacterized protein</fullName>
    </submittedName>
</protein>
<comment type="caution">
    <text evidence="2">The sequence shown here is derived from an EMBL/GenBank/DDBJ whole genome shotgun (WGS) entry which is preliminary data.</text>
</comment>
<organism evidence="2 3">
    <name type="scientific">Lithocarpus litseifolius</name>
    <dbReference type="NCBI Taxonomy" id="425828"/>
    <lineage>
        <taxon>Eukaryota</taxon>
        <taxon>Viridiplantae</taxon>
        <taxon>Streptophyta</taxon>
        <taxon>Embryophyta</taxon>
        <taxon>Tracheophyta</taxon>
        <taxon>Spermatophyta</taxon>
        <taxon>Magnoliopsida</taxon>
        <taxon>eudicotyledons</taxon>
        <taxon>Gunneridae</taxon>
        <taxon>Pentapetalae</taxon>
        <taxon>rosids</taxon>
        <taxon>fabids</taxon>
        <taxon>Fagales</taxon>
        <taxon>Fagaceae</taxon>
        <taxon>Lithocarpus</taxon>
    </lineage>
</organism>
<dbReference type="Proteomes" id="UP001459277">
    <property type="component" value="Unassembled WGS sequence"/>
</dbReference>
<keyword evidence="3" id="KW-1185">Reference proteome</keyword>
<reference evidence="2 3" key="1">
    <citation type="submission" date="2024-01" db="EMBL/GenBank/DDBJ databases">
        <title>A telomere-to-telomere, gap-free genome of sweet tea (Lithocarpus litseifolius).</title>
        <authorList>
            <person name="Zhou J."/>
        </authorList>
    </citation>
    <scope>NUCLEOTIDE SEQUENCE [LARGE SCALE GENOMIC DNA]</scope>
    <source>
        <strain evidence="2">Zhou-2022a</strain>
        <tissue evidence="2">Leaf</tissue>
    </source>
</reference>
<dbReference type="AlphaFoldDB" id="A0AAW2BDL8"/>
<feature type="region of interest" description="Disordered" evidence="1">
    <location>
        <begin position="18"/>
        <end position="52"/>
    </location>
</feature>
<proteinExistence type="predicted"/>
<accession>A0AAW2BDL8</accession>
<name>A0AAW2BDL8_9ROSI</name>
<evidence type="ECO:0000313" key="3">
    <source>
        <dbReference type="Proteomes" id="UP001459277"/>
    </source>
</evidence>
<gene>
    <name evidence="2" type="ORF">SO802_032632</name>
</gene>
<evidence type="ECO:0000256" key="1">
    <source>
        <dbReference type="SAM" id="MobiDB-lite"/>
    </source>
</evidence>
<dbReference type="EMBL" id="JAZDWU010000012">
    <property type="protein sequence ID" value="KAK9983107.1"/>
    <property type="molecule type" value="Genomic_DNA"/>
</dbReference>
<sequence>MLRTSTTCSHARRFKLLARSPVHAKPPPPPHRSPSFLPSHRTSTTATRWPEQNDFEEEEFAGAWKQTGAAASRTISKVLMDVLFRSLFMKNALLKSLILPMNFE</sequence>